<dbReference type="OMA" id="IDHNNLY"/>
<dbReference type="InterPro" id="IPR012340">
    <property type="entry name" value="NA-bd_OB-fold"/>
</dbReference>
<evidence type="ECO:0008006" key="3">
    <source>
        <dbReference type="Google" id="ProtNLM"/>
    </source>
</evidence>
<keyword evidence="2" id="KW-1185">Reference proteome</keyword>
<sequence length="153" mass="17167">TEFCSECERVLPDKGVGSSECQHCSIRLLRQRSPASKRVYKLLLSVATDKRVMIVICFDKPAKVLMGCSADELFDFSCANPFALEAAERILEGQMFQMVLRKPRSGNAQHMRIDSIMPLASDFQPPIHIFCTDKGASNDEHFLSDFFVAAVNF</sequence>
<dbReference type="Gene3D" id="2.40.50.140">
    <property type="entry name" value="Nucleic acid-binding proteins"/>
    <property type="match status" value="1"/>
</dbReference>
<dbReference type="EMBL" id="JAHRHJ020000002">
    <property type="protein sequence ID" value="KAH9326153.1"/>
    <property type="molecule type" value="Genomic_DNA"/>
</dbReference>
<organism evidence="1 2">
    <name type="scientific">Taxus chinensis</name>
    <name type="common">Chinese yew</name>
    <name type="synonym">Taxus wallichiana var. chinensis</name>
    <dbReference type="NCBI Taxonomy" id="29808"/>
    <lineage>
        <taxon>Eukaryota</taxon>
        <taxon>Viridiplantae</taxon>
        <taxon>Streptophyta</taxon>
        <taxon>Embryophyta</taxon>
        <taxon>Tracheophyta</taxon>
        <taxon>Spermatophyta</taxon>
        <taxon>Pinopsida</taxon>
        <taxon>Pinidae</taxon>
        <taxon>Conifers II</taxon>
        <taxon>Cupressales</taxon>
        <taxon>Taxaceae</taxon>
        <taxon>Taxus</taxon>
    </lineage>
</organism>
<protein>
    <recommendedName>
        <fullName evidence="3">Replication factor A C-terminal domain-containing protein</fullName>
    </recommendedName>
</protein>
<dbReference type="SUPFAM" id="SSF50249">
    <property type="entry name" value="Nucleic acid-binding proteins"/>
    <property type="match status" value="1"/>
</dbReference>
<reference evidence="1 2" key="1">
    <citation type="journal article" date="2021" name="Nat. Plants">
        <title>The Taxus genome provides insights into paclitaxel biosynthesis.</title>
        <authorList>
            <person name="Xiong X."/>
            <person name="Gou J."/>
            <person name="Liao Q."/>
            <person name="Li Y."/>
            <person name="Zhou Q."/>
            <person name="Bi G."/>
            <person name="Li C."/>
            <person name="Du R."/>
            <person name="Wang X."/>
            <person name="Sun T."/>
            <person name="Guo L."/>
            <person name="Liang H."/>
            <person name="Lu P."/>
            <person name="Wu Y."/>
            <person name="Zhang Z."/>
            <person name="Ro D.K."/>
            <person name="Shang Y."/>
            <person name="Huang S."/>
            <person name="Yan J."/>
        </authorList>
    </citation>
    <scope>NUCLEOTIDE SEQUENCE [LARGE SCALE GENOMIC DNA]</scope>
    <source>
        <strain evidence="1">Ta-2019</strain>
    </source>
</reference>
<name>A0AA38GPY1_TAXCH</name>
<accession>A0AA38GPY1</accession>
<gene>
    <name evidence="1" type="ORF">KI387_006331</name>
</gene>
<evidence type="ECO:0000313" key="1">
    <source>
        <dbReference type="EMBL" id="KAH9326153.1"/>
    </source>
</evidence>
<evidence type="ECO:0000313" key="2">
    <source>
        <dbReference type="Proteomes" id="UP000824469"/>
    </source>
</evidence>
<dbReference type="Proteomes" id="UP000824469">
    <property type="component" value="Unassembled WGS sequence"/>
</dbReference>
<comment type="caution">
    <text evidence="1">The sequence shown here is derived from an EMBL/GenBank/DDBJ whole genome shotgun (WGS) entry which is preliminary data.</text>
</comment>
<feature type="non-terminal residue" evidence="1">
    <location>
        <position position="153"/>
    </location>
</feature>
<proteinExistence type="predicted"/>
<dbReference type="AlphaFoldDB" id="A0AA38GPY1"/>